<proteinExistence type="inferred from homology"/>
<dbReference type="SUPFAM" id="SSF51735">
    <property type="entry name" value="NAD(P)-binding Rossmann-fold domains"/>
    <property type="match status" value="1"/>
</dbReference>
<evidence type="ECO:0000259" key="6">
    <source>
        <dbReference type="Pfam" id="PF02826"/>
    </source>
</evidence>
<dbReference type="Gene3D" id="3.40.50.720">
    <property type="entry name" value="NAD(P)-binding Rossmann-like Domain"/>
    <property type="match status" value="2"/>
</dbReference>
<dbReference type="RefSeq" id="WP_146663835.1">
    <property type="nucleotide sequence ID" value="NZ_CP019791.1"/>
</dbReference>
<feature type="domain" description="D-isomer specific 2-hydroxyacid dehydrogenase catalytic" evidence="5">
    <location>
        <begin position="3"/>
        <end position="328"/>
    </location>
</feature>
<dbReference type="GO" id="GO:0008720">
    <property type="term" value="F:D-lactate dehydrogenase (NAD+) activity"/>
    <property type="evidence" value="ECO:0007669"/>
    <property type="project" value="UniProtKB-EC"/>
</dbReference>
<dbReference type="PROSITE" id="PS00065">
    <property type="entry name" value="D_2_HYDROXYACID_DH_1"/>
    <property type="match status" value="1"/>
</dbReference>
<dbReference type="InterPro" id="IPR006139">
    <property type="entry name" value="D-isomer_2_OHA_DH_cat_dom"/>
</dbReference>
<evidence type="ECO:0000313" key="8">
    <source>
        <dbReference type="Proteomes" id="UP000189674"/>
    </source>
</evidence>
<dbReference type="InterPro" id="IPR029752">
    <property type="entry name" value="D-isomer_DH_CS1"/>
</dbReference>
<dbReference type="OrthoDB" id="277029at2"/>
<organism evidence="7 8">
    <name type="scientific">Anaerohalosphaera lusitana</name>
    <dbReference type="NCBI Taxonomy" id="1936003"/>
    <lineage>
        <taxon>Bacteria</taxon>
        <taxon>Pseudomonadati</taxon>
        <taxon>Planctomycetota</taxon>
        <taxon>Phycisphaerae</taxon>
        <taxon>Sedimentisphaerales</taxon>
        <taxon>Anaerohalosphaeraceae</taxon>
        <taxon>Anaerohalosphaera</taxon>
    </lineage>
</organism>
<reference evidence="8" key="1">
    <citation type="submission" date="2017-02" db="EMBL/GenBank/DDBJ databases">
        <title>Comparative genomics and description of representatives of a novel lineage of planctomycetes thriving in anoxic sediments.</title>
        <authorList>
            <person name="Spring S."/>
            <person name="Bunk B."/>
            <person name="Sproer C."/>
        </authorList>
    </citation>
    <scope>NUCLEOTIDE SEQUENCE [LARGE SCALE GENOMIC DNA]</scope>
    <source>
        <strain evidence="8">ST-NAGAB-D1</strain>
    </source>
</reference>
<dbReference type="STRING" id="1936003.STSP2_03439"/>
<comment type="similarity">
    <text evidence="1 4">Belongs to the D-isomer specific 2-hydroxyacid dehydrogenase family.</text>
</comment>
<dbReference type="GO" id="GO:0051287">
    <property type="term" value="F:NAD binding"/>
    <property type="evidence" value="ECO:0007669"/>
    <property type="project" value="InterPro"/>
</dbReference>
<dbReference type="Proteomes" id="UP000189674">
    <property type="component" value="Chromosome"/>
</dbReference>
<evidence type="ECO:0000259" key="5">
    <source>
        <dbReference type="Pfam" id="PF00389"/>
    </source>
</evidence>
<protein>
    <submittedName>
        <fullName evidence="7">D-lactate dehydrogenase</fullName>
        <ecNumber evidence="7">1.1.1.28</ecNumber>
    </submittedName>
</protein>
<dbReference type="PANTHER" id="PTHR43026:SF1">
    <property type="entry name" value="2-HYDROXYACID DEHYDROGENASE HOMOLOG 1-RELATED"/>
    <property type="match status" value="1"/>
</dbReference>
<dbReference type="InterPro" id="IPR036291">
    <property type="entry name" value="NAD(P)-bd_dom_sf"/>
</dbReference>
<dbReference type="Pfam" id="PF02826">
    <property type="entry name" value="2-Hacid_dh_C"/>
    <property type="match status" value="1"/>
</dbReference>
<dbReference type="InterPro" id="IPR006140">
    <property type="entry name" value="D-isomer_DH_NAD-bd"/>
</dbReference>
<dbReference type="FunFam" id="3.40.50.720:FF:000052">
    <property type="entry name" value="D-lactate dehydrogenase"/>
    <property type="match status" value="1"/>
</dbReference>
<feature type="domain" description="D-isomer specific 2-hydroxyacid dehydrogenase NAD-binding" evidence="6">
    <location>
        <begin position="110"/>
        <end position="297"/>
    </location>
</feature>
<name>A0A1U9NQM3_9BACT</name>
<sequence length="335" mass="37382">MKVAVFSTKPYDQRYFSNTNDGFGHEFTFFEEKLDMNTVRLANGHGGVCVFVNDVLDRDVLKQLADQGIKLVALRCAGFNNVDIEAAEEFGMHVVRVPAYSPHAVAEHTITLILALNRRINKSHARIREGNFALDGLMGFDLNDHPVGIVGTGKIGEIVARILHGFGCKLYAFDPKPSPVCEELGVEYVSLDELFQKSYIVTLHCPLMPQTHHIIDAEAISKMQECVMLINTSRGALIDTKAVIDGLKSRKIGYLGIDVYEEEGDLFFKDLSDEIIQDDQFARLLMFPNVMVTAHQAFFTHQAVQAIADTTLQNISEIEKGERCENEVTSELVKS</sequence>
<dbReference type="EMBL" id="CP019791">
    <property type="protein sequence ID" value="AQT70233.1"/>
    <property type="molecule type" value="Genomic_DNA"/>
</dbReference>
<evidence type="ECO:0000256" key="4">
    <source>
        <dbReference type="RuleBase" id="RU003719"/>
    </source>
</evidence>
<dbReference type="SUPFAM" id="SSF52283">
    <property type="entry name" value="Formate/glycerate dehydrogenase catalytic domain-like"/>
    <property type="match status" value="1"/>
</dbReference>
<keyword evidence="2 4" id="KW-0560">Oxidoreductase</keyword>
<evidence type="ECO:0000256" key="2">
    <source>
        <dbReference type="ARBA" id="ARBA00023002"/>
    </source>
</evidence>
<gene>
    <name evidence="7" type="primary">ldhA</name>
    <name evidence="7" type="ORF">STSP2_03439</name>
</gene>
<evidence type="ECO:0000313" key="7">
    <source>
        <dbReference type="EMBL" id="AQT70233.1"/>
    </source>
</evidence>
<dbReference type="KEGG" id="alus:STSP2_03439"/>
<keyword evidence="3" id="KW-0520">NAD</keyword>
<evidence type="ECO:0000256" key="3">
    <source>
        <dbReference type="ARBA" id="ARBA00023027"/>
    </source>
</evidence>
<dbReference type="PANTHER" id="PTHR43026">
    <property type="entry name" value="2-HYDROXYACID DEHYDROGENASE HOMOLOG 1-RELATED"/>
    <property type="match status" value="1"/>
</dbReference>
<dbReference type="CDD" id="cd12183">
    <property type="entry name" value="LDH_like_2"/>
    <property type="match status" value="1"/>
</dbReference>
<keyword evidence="8" id="KW-1185">Reference proteome</keyword>
<evidence type="ECO:0000256" key="1">
    <source>
        <dbReference type="ARBA" id="ARBA00005854"/>
    </source>
</evidence>
<dbReference type="AlphaFoldDB" id="A0A1U9NQM3"/>
<dbReference type="EC" id="1.1.1.28" evidence="7"/>
<dbReference type="Pfam" id="PF00389">
    <property type="entry name" value="2-Hacid_dh"/>
    <property type="match status" value="1"/>
</dbReference>
<dbReference type="InterPro" id="IPR058205">
    <property type="entry name" value="D-LDH-like"/>
</dbReference>
<accession>A0A1U9NQM3</accession>